<feature type="domain" description="CxC2-like cysteine cluster KDZ transposase-associated" evidence="2">
    <location>
        <begin position="3"/>
        <end position="69"/>
    </location>
</feature>
<dbReference type="OrthoDB" id="3257768at2759"/>
<dbReference type="Pfam" id="PF18803">
    <property type="entry name" value="CxC2"/>
    <property type="match status" value="1"/>
</dbReference>
<dbReference type="PANTHER" id="PTHR33104:SF2">
    <property type="entry name" value="CXC3 LIKE CYSTEINE CLUSTER DOMAIN-CONTAINING PROTEIN"/>
    <property type="match status" value="1"/>
</dbReference>
<feature type="region of interest" description="Disordered" evidence="1">
    <location>
        <begin position="701"/>
        <end position="721"/>
    </location>
</feature>
<dbReference type="EMBL" id="KQ086445">
    <property type="protein sequence ID" value="KLO04743.1"/>
    <property type="molecule type" value="Genomic_DNA"/>
</dbReference>
<dbReference type="Proteomes" id="UP000053477">
    <property type="component" value="Unassembled WGS sequence"/>
</dbReference>
<accession>A0A0H2R5I9</accession>
<evidence type="ECO:0000313" key="4">
    <source>
        <dbReference type="Proteomes" id="UP000053477"/>
    </source>
</evidence>
<dbReference type="InterPro" id="IPR041457">
    <property type="entry name" value="CxC2_KDZ-assoc"/>
</dbReference>
<proteinExistence type="predicted"/>
<feature type="non-terminal residue" evidence="3">
    <location>
        <position position="1"/>
    </location>
</feature>
<feature type="compositionally biased region" description="Acidic residues" evidence="1">
    <location>
        <begin position="701"/>
        <end position="712"/>
    </location>
</feature>
<gene>
    <name evidence="3" type="ORF">SCHPADRAFT_840282</name>
</gene>
<dbReference type="STRING" id="27342.A0A0H2R5I9"/>
<sequence length="721" mass="82608">ESEVRYCNCLTAGERWEQLLDESLFPGTITAPETAIHVDVLKHFDILCSTSKLAAMDFVRTLRQVTNNAFPAKVPDFEKLFRRVVRIWRMLQMRKRAGEFHGIQTKVDLLGQYFIALKCPACPHLGINISIEELVAIIKSGDLYVLLASSFIHTFTLVRHKAMLYLSGDGNYHQPLKKKINDKDDIQFMAVFHAFVEAFDAYSKELKAELENNSTCANLKAAKLQNFIKFKNFIVSGIVAFKCARHDFFLPGAVVDLHRGESFAYTDFAFRQALEPYKDYPLISACYDIACQYCKKIVPRFEKSFSDFVDTVKRIRYFTPKLHAHGHTDFCRYQYALDFADHVGRTHGERIESCWAEANLAGPSTSEMNPGHRRDTLASHFNGWNYRQLIQLASFLGKSIVSARKMRDEKAKQFKELAESMGHARIDEWSKLSTMPVVKNGDVTSVFKPKTYRGKHVPSLDAIEKRLQSSTTVIAKVKSATRTSVKFLSDGMKLETALKRLKHKKKKDYISARVKSELEEEAMRLRETVKSWRHDQALFMPEFNKIRALRMNTDIEDEVLLMPSQLPPESREYSWFPIFQMVELELRKGQANEAISGLRTALKYRASTSSRRRKVVHGNASKTRAMGVSESADLLVKHRVSTYRHARKAMLSLGLDAKDKAFPPLRDEDVRVNNPYQYKKLGSGKQLDSWIWTMGPRGEIAEDEEDEWEEDGTSSLSPFLI</sequence>
<dbReference type="AlphaFoldDB" id="A0A0H2R5I9"/>
<protein>
    <recommendedName>
        <fullName evidence="2">CxC2-like cysteine cluster KDZ transposase-associated domain-containing protein</fullName>
    </recommendedName>
</protein>
<evidence type="ECO:0000256" key="1">
    <source>
        <dbReference type="SAM" id="MobiDB-lite"/>
    </source>
</evidence>
<name>A0A0H2R5I9_9AGAM</name>
<dbReference type="PANTHER" id="PTHR33104">
    <property type="entry name" value="SI:DKEY-29D5.2"/>
    <property type="match status" value="1"/>
</dbReference>
<reference evidence="3 4" key="1">
    <citation type="submission" date="2015-04" db="EMBL/GenBank/DDBJ databases">
        <title>Complete genome sequence of Schizopora paradoxa KUC8140, a cosmopolitan wood degrader in East Asia.</title>
        <authorList>
            <consortium name="DOE Joint Genome Institute"/>
            <person name="Min B."/>
            <person name="Park H."/>
            <person name="Jang Y."/>
            <person name="Kim J.-J."/>
            <person name="Kim K.H."/>
            <person name="Pangilinan J."/>
            <person name="Lipzen A."/>
            <person name="Riley R."/>
            <person name="Grigoriev I.V."/>
            <person name="Spatafora J.W."/>
            <person name="Choi I.-G."/>
        </authorList>
    </citation>
    <scope>NUCLEOTIDE SEQUENCE [LARGE SCALE GENOMIC DNA]</scope>
    <source>
        <strain evidence="3 4">KUC8140</strain>
    </source>
</reference>
<dbReference type="InParanoid" id="A0A0H2R5I9"/>
<keyword evidence="4" id="KW-1185">Reference proteome</keyword>
<evidence type="ECO:0000259" key="2">
    <source>
        <dbReference type="Pfam" id="PF18803"/>
    </source>
</evidence>
<dbReference type="Pfam" id="PF18758">
    <property type="entry name" value="KDZ"/>
    <property type="match status" value="1"/>
</dbReference>
<organism evidence="3 4">
    <name type="scientific">Schizopora paradoxa</name>
    <dbReference type="NCBI Taxonomy" id="27342"/>
    <lineage>
        <taxon>Eukaryota</taxon>
        <taxon>Fungi</taxon>
        <taxon>Dikarya</taxon>
        <taxon>Basidiomycota</taxon>
        <taxon>Agaricomycotina</taxon>
        <taxon>Agaricomycetes</taxon>
        <taxon>Hymenochaetales</taxon>
        <taxon>Schizoporaceae</taxon>
        <taxon>Schizopora</taxon>
    </lineage>
</organism>
<evidence type="ECO:0000313" key="3">
    <source>
        <dbReference type="EMBL" id="KLO04743.1"/>
    </source>
</evidence>
<dbReference type="InterPro" id="IPR040521">
    <property type="entry name" value="KDZ"/>
</dbReference>